<dbReference type="InterPro" id="IPR036318">
    <property type="entry name" value="FAD-bd_PCMH-like_sf"/>
</dbReference>
<keyword evidence="3" id="KW-0285">Flavoprotein</keyword>
<dbReference type="Gene3D" id="3.30.465.10">
    <property type="match status" value="1"/>
</dbReference>
<evidence type="ECO:0000256" key="6">
    <source>
        <dbReference type="SAM" id="MobiDB-lite"/>
    </source>
</evidence>
<dbReference type="PANTHER" id="PTHR42973:SF39">
    <property type="entry name" value="FAD-BINDING PCMH-TYPE DOMAIN-CONTAINING PROTEIN"/>
    <property type="match status" value="1"/>
</dbReference>
<dbReference type="PROSITE" id="PS51318">
    <property type="entry name" value="TAT"/>
    <property type="match status" value="1"/>
</dbReference>
<dbReference type="Gene3D" id="3.40.462.20">
    <property type="match status" value="1"/>
</dbReference>
<feature type="domain" description="FAD-binding PCMH-type" evidence="7">
    <location>
        <begin position="70"/>
        <end position="250"/>
    </location>
</feature>
<evidence type="ECO:0000313" key="9">
    <source>
        <dbReference type="Proteomes" id="UP000744032"/>
    </source>
</evidence>
<evidence type="ECO:0000259" key="7">
    <source>
        <dbReference type="PROSITE" id="PS51387"/>
    </source>
</evidence>
<keyword evidence="4" id="KW-0274">FAD</keyword>
<dbReference type="SUPFAM" id="SSF56176">
    <property type="entry name" value="FAD-binding/transporter-associated domain-like"/>
    <property type="match status" value="1"/>
</dbReference>
<dbReference type="RefSeq" id="WP_168372348.1">
    <property type="nucleotide sequence ID" value="NZ_JAAXMD010000018.1"/>
</dbReference>
<comment type="similarity">
    <text evidence="2">Belongs to the oxygen-dependent FAD-linked oxidoreductase family.</text>
</comment>
<keyword evidence="9" id="KW-1185">Reference proteome</keyword>
<comment type="cofactor">
    <cofactor evidence="1">
        <name>FAD</name>
        <dbReference type="ChEBI" id="CHEBI:57692"/>
    </cofactor>
</comment>
<evidence type="ECO:0000313" key="8">
    <source>
        <dbReference type="EMBL" id="NKQ23646.1"/>
    </source>
</evidence>
<feature type="region of interest" description="Disordered" evidence="6">
    <location>
        <begin position="30"/>
        <end position="53"/>
    </location>
</feature>
<dbReference type="InterPro" id="IPR012951">
    <property type="entry name" value="BBE"/>
</dbReference>
<dbReference type="Proteomes" id="UP000744032">
    <property type="component" value="Unassembled WGS sequence"/>
</dbReference>
<dbReference type="Pfam" id="PF01565">
    <property type="entry name" value="FAD_binding_4"/>
    <property type="match status" value="1"/>
</dbReference>
<dbReference type="InterPro" id="IPR006311">
    <property type="entry name" value="TAT_signal"/>
</dbReference>
<dbReference type="InterPro" id="IPR016169">
    <property type="entry name" value="FAD-bd_PCMH_sub2"/>
</dbReference>
<dbReference type="PROSITE" id="PS51387">
    <property type="entry name" value="FAD_PCMH"/>
    <property type="match status" value="1"/>
</dbReference>
<protein>
    <submittedName>
        <fullName evidence="8">FAD-binding oxidoreductase</fullName>
    </submittedName>
</protein>
<keyword evidence="5" id="KW-0560">Oxidoreductase</keyword>
<dbReference type="Pfam" id="PF08031">
    <property type="entry name" value="BBE"/>
    <property type="match status" value="1"/>
</dbReference>
<gene>
    <name evidence="8" type="ORF">HF200_04000</name>
</gene>
<dbReference type="PANTHER" id="PTHR42973">
    <property type="entry name" value="BINDING OXIDOREDUCTASE, PUTATIVE (AFU_ORTHOLOGUE AFUA_1G17690)-RELATED"/>
    <property type="match status" value="1"/>
</dbReference>
<organism evidence="8 9">
    <name type="scientific">Streptomyces galbus</name>
    <dbReference type="NCBI Taxonomy" id="33898"/>
    <lineage>
        <taxon>Bacteria</taxon>
        <taxon>Bacillati</taxon>
        <taxon>Actinomycetota</taxon>
        <taxon>Actinomycetes</taxon>
        <taxon>Kitasatosporales</taxon>
        <taxon>Streptomycetaceae</taxon>
        <taxon>Streptomyces</taxon>
    </lineage>
</organism>
<reference evidence="8 9" key="1">
    <citation type="submission" date="2020-04" db="EMBL/GenBank/DDBJ databases">
        <title>Genome sequence of Streptomyces galbus strain I339.</title>
        <authorList>
            <person name="Silva E.A.N."/>
            <person name="Merces M."/>
            <person name="Castelo Branco A.P.O.T."/>
            <person name="Vasconcelos P.C."/>
            <person name="Costa N.P."/>
            <person name="Marinho G.C.S."/>
            <person name="Oliveira C.J.B."/>
            <person name="Araujo D."/>
            <person name="Rodrigues Junior V.S."/>
            <person name="Almeida R."/>
            <person name="Silva Filho U.R."/>
            <person name="Andrade A.S.A."/>
            <person name="Cibulski S.P."/>
        </authorList>
    </citation>
    <scope>NUCLEOTIDE SEQUENCE [LARGE SCALE GENOMIC DNA]</scope>
    <source>
        <strain evidence="8 9">I339</strain>
    </source>
</reference>
<dbReference type="EMBL" id="JAAXMD010000018">
    <property type="protein sequence ID" value="NKQ23646.1"/>
    <property type="molecule type" value="Genomic_DNA"/>
</dbReference>
<evidence type="ECO:0000256" key="4">
    <source>
        <dbReference type="ARBA" id="ARBA00022827"/>
    </source>
</evidence>
<dbReference type="InterPro" id="IPR016166">
    <property type="entry name" value="FAD-bd_PCMH"/>
</dbReference>
<comment type="caution">
    <text evidence="8">The sequence shown here is derived from an EMBL/GenBank/DDBJ whole genome shotgun (WGS) entry which is preliminary data.</text>
</comment>
<name>A0ABX1IGR5_STRGB</name>
<evidence type="ECO:0000256" key="3">
    <source>
        <dbReference type="ARBA" id="ARBA00022630"/>
    </source>
</evidence>
<evidence type="ECO:0000256" key="5">
    <source>
        <dbReference type="ARBA" id="ARBA00023002"/>
    </source>
</evidence>
<sequence>MAAEQPTEGVRRRRLLAASAGAGTAAALAAGPAAALGRRPEPVPGALPPQTVTPADSRYTDLVRGWNQRWVAAPRAVHLVHTPGQAVAAVQEAVRSGQRLSVRSGGHCYEDFVHHSEARLIVDLSGMNRVGYDPGHRAFAVEAGARLLDVYETLYRNWGVTVPGGICFSVGAGGHVAGGGWGMLCRRDGLVVDHLYGVEVVVVDAAGTARLVTATREPGDPRRELWWAHTGGGGGNFGLVTRYLFRSPGADPAGGPGTLLPAPPREVLLSASTWSWSELDHADFTALVGNYARWHVAHRAPGSAYDALCSYLVLGHRSSGAVALTAQVDATVPGAGALLESFLAEIGAGVRARPTGAGLAVAEPAVPAGFTPARRLPWLNATRLLGTTNALVNDPSQCSDFKSAYFKGPFTAQQVEALYRALAHDDRGNATTAVTLSSFGGQVNAVAPDATASVHRDSAFKALWGIFWTDPAREADCLAWIRGAYGDVFAATGGVPVPGVATDGCYVNYPDADLGDPRWNTSAVPWYRLYYGDNYPRLQRVKQTWDPADVFRHRQSVRLPGR</sequence>
<proteinExistence type="inferred from homology"/>
<evidence type="ECO:0000256" key="2">
    <source>
        <dbReference type="ARBA" id="ARBA00005466"/>
    </source>
</evidence>
<evidence type="ECO:0000256" key="1">
    <source>
        <dbReference type="ARBA" id="ARBA00001974"/>
    </source>
</evidence>
<accession>A0ABX1IGR5</accession>
<dbReference type="InterPro" id="IPR050416">
    <property type="entry name" value="FAD-linked_Oxidoreductase"/>
</dbReference>
<dbReference type="InterPro" id="IPR006094">
    <property type="entry name" value="Oxid_FAD_bind_N"/>
</dbReference>